<reference evidence="1" key="1">
    <citation type="submission" date="2019-02" db="EMBL/GenBank/DDBJ databases">
        <authorList>
            <person name="Gruber-Vodicka R. H."/>
            <person name="Seah K. B. B."/>
        </authorList>
    </citation>
    <scope>NUCLEOTIDE SEQUENCE</scope>
    <source>
        <strain evidence="1">BECK_S313</strain>
    </source>
</reference>
<protein>
    <submittedName>
        <fullName evidence="1">Uncharacterized protein</fullName>
    </submittedName>
</protein>
<dbReference type="EMBL" id="CAADFK010000022">
    <property type="protein sequence ID" value="VFK11326.1"/>
    <property type="molecule type" value="Genomic_DNA"/>
</dbReference>
<gene>
    <name evidence="1" type="ORF">BECKLPF1236B_GA0070989_102222</name>
</gene>
<proteinExistence type="predicted"/>
<name>A0A450W351_9GAMM</name>
<organism evidence="1">
    <name type="scientific">Candidatus Kentrum sp. LPFa</name>
    <dbReference type="NCBI Taxonomy" id="2126335"/>
    <lineage>
        <taxon>Bacteria</taxon>
        <taxon>Pseudomonadati</taxon>
        <taxon>Pseudomonadota</taxon>
        <taxon>Gammaproteobacteria</taxon>
        <taxon>Candidatus Kentrum</taxon>
    </lineage>
</organism>
<accession>A0A450W351</accession>
<sequence length="70" mass="7885">MIVSIQKTAFPPGWNEDRIRSVLSRYESQPEEEAVAEDKAVFDASGRTVMKIPMEPASEIRRLIAEHKAA</sequence>
<dbReference type="AlphaFoldDB" id="A0A450W351"/>
<evidence type="ECO:0000313" key="1">
    <source>
        <dbReference type="EMBL" id="VFK11326.1"/>
    </source>
</evidence>